<evidence type="ECO:0000259" key="9">
    <source>
        <dbReference type="PROSITE" id="PS51194"/>
    </source>
</evidence>
<dbReference type="PROSITE" id="PS51192">
    <property type="entry name" value="HELICASE_ATP_BIND_1"/>
    <property type="match status" value="1"/>
</dbReference>
<dbReference type="GO" id="GO:0003676">
    <property type="term" value="F:nucleic acid binding"/>
    <property type="evidence" value="ECO:0007669"/>
    <property type="project" value="InterPro"/>
</dbReference>
<keyword evidence="1" id="KW-0547">Nucleotide-binding</keyword>
<dbReference type="Pfam" id="PF00270">
    <property type="entry name" value="DEAD"/>
    <property type="match status" value="1"/>
</dbReference>
<dbReference type="InterPro" id="IPR014014">
    <property type="entry name" value="RNA_helicase_DEAD_Q_motif"/>
</dbReference>
<evidence type="ECO:0000259" key="8">
    <source>
        <dbReference type="PROSITE" id="PS51192"/>
    </source>
</evidence>
<dbReference type="SUPFAM" id="SSF52540">
    <property type="entry name" value="P-loop containing nucleoside triphosphate hydrolases"/>
    <property type="match status" value="1"/>
</dbReference>
<gene>
    <name evidence="11" type="ORF">H4Q31_19685</name>
</gene>
<evidence type="ECO:0000256" key="2">
    <source>
        <dbReference type="ARBA" id="ARBA00022801"/>
    </source>
</evidence>
<dbReference type="PANTHER" id="PTHR47959:SF13">
    <property type="entry name" value="ATP-DEPENDENT RNA HELICASE RHLE"/>
    <property type="match status" value="1"/>
</dbReference>
<feature type="short sequence motif" description="Q motif" evidence="6">
    <location>
        <begin position="2"/>
        <end position="30"/>
    </location>
</feature>
<keyword evidence="4" id="KW-0067">ATP-binding</keyword>
<dbReference type="SMART" id="SM00487">
    <property type="entry name" value="DEXDc"/>
    <property type="match status" value="1"/>
</dbReference>
<dbReference type="InterPro" id="IPR050079">
    <property type="entry name" value="DEAD_box_RNA_helicase"/>
</dbReference>
<dbReference type="GO" id="GO:0005829">
    <property type="term" value="C:cytosol"/>
    <property type="evidence" value="ECO:0007669"/>
    <property type="project" value="TreeGrafter"/>
</dbReference>
<dbReference type="GO" id="GO:0005524">
    <property type="term" value="F:ATP binding"/>
    <property type="evidence" value="ECO:0007669"/>
    <property type="project" value="UniProtKB-KW"/>
</dbReference>
<dbReference type="AlphaFoldDB" id="A0A841TJY9"/>
<proteinExistence type="inferred from homology"/>
<feature type="domain" description="Helicase C-terminal" evidence="9">
    <location>
        <begin position="231"/>
        <end position="375"/>
    </location>
</feature>
<keyword evidence="2" id="KW-0378">Hydrolase</keyword>
<dbReference type="InterPro" id="IPR014001">
    <property type="entry name" value="Helicase_ATP-bd"/>
</dbReference>
<dbReference type="Proteomes" id="UP000574133">
    <property type="component" value="Unassembled WGS sequence"/>
</dbReference>
<dbReference type="GO" id="GO:0016787">
    <property type="term" value="F:hydrolase activity"/>
    <property type="evidence" value="ECO:0007669"/>
    <property type="project" value="UniProtKB-KW"/>
</dbReference>
<dbReference type="GO" id="GO:0003724">
    <property type="term" value="F:RNA helicase activity"/>
    <property type="evidence" value="ECO:0007669"/>
    <property type="project" value="InterPro"/>
</dbReference>
<evidence type="ECO:0000256" key="7">
    <source>
        <dbReference type="SAM" id="MobiDB-lite"/>
    </source>
</evidence>
<dbReference type="InterPro" id="IPR011545">
    <property type="entry name" value="DEAD/DEAH_box_helicase_dom"/>
</dbReference>
<evidence type="ECO:0000256" key="1">
    <source>
        <dbReference type="ARBA" id="ARBA00022741"/>
    </source>
</evidence>
<feature type="domain" description="DEAD-box RNA helicase Q" evidence="10">
    <location>
        <begin position="2"/>
        <end position="30"/>
    </location>
</feature>
<dbReference type="Gene3D" id="3.40.50.300">
    <property type="entry name" value="P-loop containing nucleotide triphosphate hydrolases"/>
    <property type="match status" value="2"/>
</dbReference>
<evidence type="ECO:0000256" key="6">
    <source>
        <dbReference type="PROSITE-ProRule" id="PRU00552"/>
    </source>
</evidence>
<evidence type="ECO:0000256" key="5">
    <source>
        <dbReference type="ARBA" id="ARBA00038437"/>
    </source>
</evidence>
<name>A0A841TJY9_9BACL</name>
<evidence type="ECO:0000313" key="11">
    <source>
        <dbReference type="EMBL" id="MBB6679510.1"/>
    </source>
</evidence>
<reference evidence="11 12" key="1">
    <citation type="submission" date="2020-08" db="EMBL/GenBank/DDBJ databases">
        <title>Cohnella phylogeny.</title>
        <authorList>
            <person name="Dunlap C."/>
        </authorList>
    </citation>
    <scope>NUCLEOTIDE SEQUENCE [LARGE SCALE GENOMIC DNA]</scope>
    <source>
        <strain evidence="11 12">DSM 103658</strain>
    </source>
</reference>
<dbReference type="InterPro" id="IPR044742">
    <property type="entry name" value="DEAD/DEAH_RhlB"/>
</dbReference>
<evidence type="ECO:0000313" key="12">
    <source>
        <dbReference type="Proteomes" id="UP000574133"/>
    </source>
</evidence>
<accession>A0A841TJY9</accession>
<keyword evidence="12" id="KW-1185">Reference proteome</keyword>
<dbReference type="PROSITE" id="PS51194">
    <property type="entry name" value="HELICASE_CTER"/>
    <property type="match status" value="1"/>
</dbReference>
<protein>
    <submittedName>
        <fullName evidence="11">DEAD/DEAH box helicase</fullName>
    </submittedName>
</protein>
<feature type="domain" description="Helicase ATP-binding" evidence="8">
    <location>
        <begin position="33"/>
        <end position="204"/>
    </location>
</feature>
<feature type="non-terminal residue" evidence="11">
    <location>
        <position position="388"/>
    </location>
</feature>
<organism evidence="11 12">
    <name type="scientific">Cohnella lubricantis</name>
    <dbReference type="NCBI Taxonomy" id="2163172"/>
    <lineage>
        <taxon>Bacteria</taxon>
        <taxon>Bacillati</taxon>
        <taxon>Bacillota</taxon>
        <taxon>Bacilli</taxon>
        <taxon>Bacillales</taxon>
        <taxon>Paenibacillaceae</taxon>
        <taxon>Cohnella</taxon>
    </lineage>
</organism>
<sequence>MAGFDTLGISAERTALLTAQGIKDPTPVQEKAIPLVLQGKDVIGQAQTGTGKTLAFVLPMLEKMNVKSDKLQGLIVTPTRELALQITAEVKRFIGKDENIRVLAVYGGQDVEAQLAKLKGNMHLIVATPGRLLDHLRRETLQLYSVQTLVLDEADQMLQMGFLGEVEEILRNTPSHRQTLLFSATMPGAIRELASRILRKPEEVTVRGQQVTVKEIRQLIIETTDRAKQDALKQMIEETQPYLGMIFCRTKRRASTLNEALQEAGYSCDELHGDLSQAKREQVMKRFREAKLQLLVATDIAARGLDVEGVTHVYNYDIPHDVESYIHRIGRTGRAGEQGMAVTFAAPKDRPELAKIESGIGMAIERRTFGSSPLRGGEGDAGPARGQG</sequence>
<dbReference type="SMART" id="SM00490">
    <property type="entry name" value="HELICc"/>
    <property type="match status" value="1"/>
</dbReference>
<dbReference type="RefSeq" id="WP_185180770.1">
    <property type="nucleotide sequence ID" value="NZ_JACJVN010000088.1"/>
</dbReference>
<dbReference type="CDD" id="cd00268">
    <property type="entry name" value="DEADc"/>
    <property type="match status" value="1"/>
</dbReference>
<feature type="region of interest" description="Disordered" evidence="7">
    <location>
        <begin position="367"/>
        <end position="388"/>
    </location>
</feature>
<dbReference type="InterPro" id="IPR027417">
    <property type="entry name" value="P-loop_NTPase"/>
</dbReference>
<keyword evidence="3 11" id="KW-0347">Helicase</keyword>
<dbReference type="InterPro" id="IPR001650">
    <property type="entry name" value="Helicase_C-like"/>
</dbReference>
<comment type="similarity">
    <text evidence="5">Belongs to the DEAD box helicase family.</text>
</comment>
<evidence type="ECO:0000256" key="4">
    <source>
        <dbReference type="ARBA" id="ARBA00022840"/>
    </source>
</evidence>
<comment type="caution">
    <text evidence="11">The sequence shown here is derived from an EMBL/GenBank/DDBJ whole genome shotgun (WGS) entry which is preliminary data.</text>
</comment>
<dbReference type="Pfam" id="PF00271">
    <property type="entry name" value="Helicase_C"/>
    <property type="match status" value="1"/>
</dbReference>
<dbReference type="PROSITE" id="PS51195">
    <property type="entry name" value="Q_MOTIF"/>
    <property type="match status" value="1"/>
</dbReference>
<dbReference type="CDD" id="cd18787">
    <property type="entry name" value="SF2_C_DEAD"/>
    <property type="match status" value="1"/>
</dbReference>
<evidence type="ECO:0000256" key="3">
    <source>
        <dbReference type="ARBA" id="ARBA00022806"/>
    </source>
</evidence>
<evidence type="ECO:0000259" key="10">
    <source>
        <dbReference type="PROSITE" id="PS51195"/>
    </source>
</evidence>
<dbReference type="EMBL" id="JACJVN010000088">
    <property type="protein sequence ID" value="MBB6679510.1"/>
    <property type="molecule type" value="Genomic_DNA"/>
</dbReference>
<dbReference type="PANTHER" id="PTHR47959">
    <property type="entry name" value="ATP-DEPENDENT RNA HELICASE RHLE-RELATED"/>
    <property type="match status" value="1"/>
</dbReference>